<reference evidence="2" key="2">
    <citation type="submission" date="2020-10" db="UniProtKB">
        <authorList>
            <consortium name="WormBaseParasite"/>
        </authorList>
    </citation>
    <scope>IDENTIFICATION</scope>
</reference>
<dbReference type="AlphaFoldDB" id="A0A7E4V5A0"/>
<sequence length="109" mass="12179">MSRNRRVLAELDGGFIFLTARGLEVSCWIGTGWIKTFTVSLLLPDFDPCRPDPSWHFQTVANANNETVIRIGGSETTPIGCFGTIVSALKRCRKQGQVYPYRPRNPHAV</sequence>
<protein>
    <submittedName>
        <fullName evidence="2">C-type lectin domain-containing protein</fullName>
    </submittedName>
</protein>
<keyword evidence="1" id="KW-1185">Reference proteome</keyword>
<accession>A0A7E4V5A0</accession>
<evidence type="ECO:0000313" key="2">
    <source>
        <dbReference type="WBParaSite" id="Pan_g16257.t1"/>
    </source>
</evidence>
<name>A0A7E4V5A0_PANRE</name>
<dbReference type="Proteomes" id="UP000492821">
    <property type="component" value="Unassembled WGS sequence"/>
</dbReference>
<evidence type="ECO:0000313" key="1">
    <source>
        <dbReference type="Proteomes" id="UP000492821"/>
    </source>
</evidence>
<organism evidence="1 2">
    <name type="scientific">Panagrellus redivivus</name>
    <name type="common">Microworm</name>
    <dbReference type="NCBI Taxonomy" id="6233"/>
    <lineage>
        <taxon>Eukaryota</taxon>
        <taxon>Metazoa</taxon>
        <taxon>Ecdysozoa</taxon>
        <taxon>Nematoda</taxon>
        <taxon>Chromadorea</taxon>
        <taxon>Rhabditida</taxon>
        <taxon>Tylenchina</taxon>
        <taxon>Panagrolaimomorpha</taxon>
        <taxon>Panagrolaimoidea</taxon>
        <taxon>Panagrolaimidae</taxon>
        <taxon>Panagrellus</taxon>
    </lineage>
</organism>
<proteinExistence type="predicted"/>
<reference evidence="1" key="1">
    <citation type="journal article" date="2013" name="Genetics">
        <title>The draft genome and transcriptome of Panagrellus redivivus are shaped by the harsh demands of a free-living lifestyle.</title>
        <authorList>
            <person name="Srinivasan J."/>
            <person name="Dillman A.R."/>
            <person name="Macchietto M.G."/>
            <person name="Heikkinen L."/>
            <person name="Lakso M."/>
            <person name="Fracchia K.M."/>
            <person name="Antoshechkin I."/>
            <person name="Mortazavi A."/>
            <person name="Wong G."/>
            <person name="Sternberg P.W."/>
        </authorList>
    </citation>
    <scope>NUCLEOTIDE SEQUENCE [LARGE SCALE GENOMIC DNA]</scope>
    <source>
        <strain evidence="1">MT8872</strain>
    </source>
</reference>
<dbReference type="WBParaSite" id="Pan_g16257.t1">
    <property type="protein sequence ID" value="Pan_g16257.t1"/>
    <property type="gene ID" value="Pan_g16257"/>
</dbReference>